<comment type="caution">
    <text evidence="2">The sequence shown here is derived from an EMBL/GenBank/DDBJ whole genome shotgun (WGS) entry which is preliminary data.</text>
</comment>
<feature type="region of interest" description="Disordered" evidence="1">
    <location>
        <begin position="354"/>
        <end position="388"/>
    </location>
</feature>
<evidence type="ECO:0000313" key="2">
    <source>
        <dbReference type="EMBL" id="KAK6541874.1"/>
    </source>
</evidence>
<dbReference type="Proteomes" id="UP001365542">
    <property type="component" value="Unassembled WGS sequence"/>
</dbReference>
<name>A0AAV9XKY5_9PEZI</name>
<dbReference type="AlphaFoldDB" id="A0AAV9XKY5"/>
<evidence type="ECO:0000313" key="3">
    <source>
        <dbReference type="Proteomes" id="UP001365542"/>
    </source>
</evidence>
<feature type="compositionally biased region" description="Polar residues" evidence="1">
    <location>
        <begin position="413"/>
        <end position="426"/>
    </location>
</feature>
<accession>A0AAV9XKY5</accession>
<sequence>MAFLDSPAVDSLTSTDEIPWEQYQPGVKCTKIHPTSSGFVNKIFLRNSPNQANPPRATAFYDAGLAPIDPSHDPCAEGILSFMIRWYPYPNSLQTHITTDGSMSHFSEITLDDPAWSSIKDLADGDIAILDFWGGWKIFKNDVRLSFPDYLVPGTPEPDDNEVDDEVFLRAAESVTTMDEEDPDALAATAEQEAEELIFDTGLFNQEGNPFKEMFNFEAKFPEMYQEILNHFIRIRQDALSKGIYIPIPPGLILRYSDDELEDMGLPQDIYKEAEAWYAITEKRRTTPGFDSSTPFLFRLFEGREPGIFDKLLLKVFNRVSNTFGMTRADFRGSEPQAQTPNLQDLAQTILSMPQPRSRPRPQSKSETQFVGAAPSYLDDSEGESLDAESPMRDIMGQSVSPPEGLNGGSPYSIPQDQWSTTNQNIPGDHGLSAYSPATFSINVEQEDEECRIHDECLTEIEEEYYNEDDAN</sequence>
<proteinExistence type="predicted"/>
<feature type="region of interest" description="Disordered" evidence="1">
    <location>
        <begin position="401"/>
        <end position="434"/>
    </location>
</feature>
<organism evidence="2 3">
    <name type="scientific">Orbilia ellipsospora</name>
    <dbReference type="NCBI Taxonomy" id="2528407"/>
    <lineage>
        <taxon>Eukaryota</taxon>
        <taxon>Fungi</taxon>
        <taxon>Dikarya</taxon>
        <taxon>Ascomycota</taxon>
        <taxon>Pezizomycotina</taxon>
        <taxon>Orbiliomycetes</taxon>
        <taxon>Orbiliales</taxon>
        <taxon>Orbiliaceae</taxon>
        <taxon>Orbilia</taxon>
    </lineage>
</organism>
<gene>
    <name evidence="2" type="ORF">TWF694_007652</name>
</gene>
<protein>
    <submittedName>
        <fullName evidence="2">Uncharacterized protein</fullName>
    </submittedName>
</protein>
<reference evidence="2 3" key="1">
    <citation type="submission" date="2019-10" db="EMBL/GenBank/DDBJ databases">
        <authorList>
            <person name="Palmer J.M."/>
        </authorList>
    </citation>
    <scope>NUCLEOTIDE SEQUENCE [LARGE SCALE GENOMIC DNA]</scope>
    <source>
        <strain evidence="2 3">TWF694</strain>
    </source>
</reference>
<evidence type="ECO:0000256" key="1">
    <source>
        <dbReference type="SAM" id="MobiDB-lite"/>
    </source>
</evidence>
<keyword evidence="3" id="KW-1185">Reference proteome</keyword>
<dbReference type="EMBL" id="JAVHJO010000003">
    <property type="protein sequence ID" value="KAK6541874.1"/>
    <property type="molecule type" value="Genomic_DNA"/>
</dbReference>